<sequence length="546" mass="61424">MEIEERCSVARSPLVLNVGGVLFTTTASTLEKAPFFEAMLRHNETGQTLFGRSVDQNGRLFVDRSGFLFEYVLEYLRTGYWLLGDRGRNRTFLDALRAEALFYGLDGPVPEIFTAEVSEYFSIWSADDGHEIIFLISLEDDINDPSAFQASFVPESISGCSGHAGEHCSQNPEKRSNDQNAHLAHKYPVQVKLPGGCVKTLYAEAVDGMSAADIARKFIDQNCLKPGFVKPLEWVVGAIWENARYNFHFHHTEGHFLDQSSQRYTDFPTGSPPVLTLKEVPLLTEVRAFHPIIFARKFDASNHSSIRLEELSPLRKAINRWAPATGSFSKILDAVSHGDLRGAEQQLSSTSIFDTLPASYRLYVQHAHSAQPHFREARVNGTLWLTERYAVPQDLLWTHSPIQWIRVGTGWNSSDLQFHGAVSVLSTLEAQQGLWAAFYWHLGQPARHLQISWSSPNGRRIWVNQELPAYQLFSVAKAPLQGVPEAGWWLVEVATGYPQPGLQDTQAKLQVRVVSRRFFLHDSSTPQGDLTQAIKELFSFVIPDVR</sequence>
<comment type="caution">
    <text evidence="2">The sequence shown here is derived from an EMBL/GenBank/DDBJ whole genome shotgun (WGS) entry which is preliminary data.</text>
</comment>
<dbReference type="CDD" id="cd18316">
    <property type="entry name" value="BTB_POZ_KCTD-like"/>
    <property type="match status" value="1"/>
</dbReference>
<keyword evidence="3" id="KW-1185">Reference proteome</keyword>
<name>A0ABP0LPI1_9DINO</name>
<dbReference type="InterPro" id="IPR003131">
    <property type="entry name" value="T1-type_BTB"/>
</dbReference>
<dbReference type="EMBL" id="CAXAMM010017324">
    <property type="protein sequence ID" value="CAK9040883.1"/>
    <property type="molecule type" value="Genomic_DNA"/>
</dbReference>
<dbReference type="Gene3D" id="3.30.710.10">
    <property type="entry name" value="Potassium Channel Kv1.1, Chain A"/>
    <property type="match status" value="1"/>
</dbReference>
<dbReference type="PANTHER" id="PTHR14499">
    <property type="entry name" value="POTASSIUM CHANNEL TETRAMERIZATION DOMAIN-CONTAINING"/>
    <property type="match status" value="1"/>
</dbReference>
<reference evidence="2 3" key="1">
    <citation type="submission" date="2024-02" db="EMBL/GenBank/DDBJ databases">
        <authorList>
            <person name="Chen Y."/>
            <person name="Shah S."/>
            <person name="Dougan E. K."/>
            <person name="Thang M."/>
            <person name="Chan C."/>
        </authorList>
    </citation>
    <scope>NUCLEOTIDE SEQUENCE [LARGE SCALE GENOMIC DNA]</scope>
</reference>
<dbReference type="SUPFAM" id="SSF54695">
    <property type="entry name" value="POZ domain"/>
    <property type="match status" value="1"/>
</dbReference>
<evidence type="ECO:0000313" key="2">
    <source>
        <dbReference type="EMBL" id="CAK9040883.1"/>
    </source>
</evidence>
<feature type="domain" description="Potassium channel tetramerisation-type BTB" evidence="1">
    <location>
        <begin position="15"/>
        <end position="108"/>
    </location>
</feature>
<dbReference type="Proteomes" id="UP001642464">
    <property type="component" value="Unassembled WGS sequence"/>
</dbReference>
<protein>
    <submittedName>
        <fullName evidence="2">BTB/POZ domain-containing protein KCTD6</fullName>
    </submittedName>
</protein>
<organism evidence="2 3">
    <name type="scientific">Durusdinium trenchii</name>
    <dbReference type="NCBI Taxonomy" id="1381693"/>
    <lineage>
        <taxon>Eukaryota</taxon>
        <taxon>Sar</taxon>
        <taxon>Alveolata</taxon>
        <taxon>Dinophyceae</taxon>
        <taxon>Suessiales</taxon>
        <taxon>Symbiodiniaceae</taxon>
        <taxon>Durusdinium</taxon>
    </lineage>
</organism>
<dbReference type="Pfam" id="PF02214">
    <property type="entry name" value="BTB_2"/>
    <property type="match status" value="1"/>
</dbReference>
<dbReference type="InterPro" id="IPR011333">
    <property type="entry name" value="SKP1/BTB/POZ_sf"/>
</dbReference>
<accession>A0ABP0LPI1</accession>
<evidence type="ECO:0000313" key="3">
    <source>
        <dbReference type="Proteomes" id="UP001642464"/>
    </source>
</evidence>
<evidence type="ECO:0000259" key="1">
    <source>
        <dbReference type="Pfam" id="PF02214"/>
    </source>
</evidence>
<proteinExistence type="predicted"/>
<gene>
    <name evidence="2" type="ORF">SCF082_LOCUS23698</name>
</gene>
<dbReference type="PANTHER" id="PTHR14499:SF136">
    <property type="entry name" value="GH08630P"/>
    <property type="match status" value="1"/>
</dbReference>